<dbReference type="AlphaFoldDB" id="A0A7K0ELK2"/>
<dbReference type="SUPFAM" id="SSF52129">
    <property type="entry name" value="Caspase-like"/>
    <property type="match status" value="1"/>
</dbReference>
<feature type="domain" description="CHAT" evidence="1">
    <location>
        <begin position="24"/>
        <end position="190"/>
    </location>
</feature>
<sequence>MTTKPIILVASANTSNLTDQGYLSELKDEIKSLNNLFDPLELKGDLIYRTPLEGADADDVFKAITDISENLTIFHYSGHASQTHFVLTDGNYNQNQLIKLLSGKKPKLIFLNGCSTYGYVEALLDNGVGAVIATSTAVPDGQASKFAKDFYYAFTKPLRTLEQAFDEAVSTLPKLAGHQSLYLRGSLSTESPETPCAWGLYYRNADILSWDLLNKRPKAPAKTTLIDLQKAYICGRDDYRTAFDSSFRLDVLNRTVQHYLMVGEDYQSPLGLARKLVYEKITNNTNTSYTYPFNPTENRTVELNGSYQESIKINFEVYKALKGQNKSDRYAYEDIISIPEVQHSQFTIVALQIKADDLKEKKVVDSIRQFMVDFRPPDDNGNPTKPPYLLFFWNIIYKPSESWFSSFIAGNPVKKILKPFREFGLFNPEDLEKSPLIILNENDEPLLVPDAEVDIQKWLKNNLTGFISLERMQSEVGNAKQRVCDTKGKKTDASKLEILFRDLIDEINTKSQPY</sequence>
<feature type="domain" description="Inactive STAND" evidence="2">
    <location>
        <begin position="232"/>
        <end position="392"/>
    </location>
</feature>
<dbReference type="InterPro" id="IPR024983">
    <property type="entry name" value="CHAT_dom"/>
</dbReference>
<evidence type="ECO:0000313" key="3">
    <source>
        <dbReference type="EMBL" id="MRS62707.1"/>
    </source>
</evidence>
<reference evidence="3 4" key="1">
    <citation type="journal article" date="2018" name="Antonie Van Leeuwenhoek">
        <title>Larkinella terrae sp. nov., isolated from soil on Jeju Island, South Korea.</title>
        <authorList>
            <person name="Ten L.N."/>
            <person name="Jeon J."/>
            <person name="Park S.J."/>
            <person name="Park S."/>
            <person name="Lee S.Y."/>
            <person name="Kim M.K."/>
            <person name="Jung H.Y."/>
        </authorList>
    </citation>
    <scope>NUCLEOTIDE SEQUENCE [LARGE SCALE GENOMIC DNA]</scope>
    <source>
        <strain evidence="3 4">KCTC 52001</strain>
    </source>
</reference>
<protein>
    <submittedName>
        <fullName evidence="3">CHAT domain-containing protein</fullName>
    </submittedName>
</protein>
<dbReference type="Proteomes" id="UP000441754">
    <property type="component" value="Unassembled WGS sequence"/>
</dbReference>
<dbReference type="Pfam" id="PF19995">
    <property type="entry name" value="iSTAND"/>
    <property type="match status" value="1"/>
</dbReference>
<proteinExistence type="predicted"/>
<evidence type="ECO:0000259" key="2">
    <source>
        <dbReference type="Pfam" id="PF19995"/>
    </source>
</evidence>
<keyword evidence="4" id="KW-1185">Reference proteome</keyword>
<name>A0A7K0ELK2_9BACT</name>
<dbReference type="EMBL" id="WJXZ01000009">
    <property type="protein sequence ID" value="MRS62707.1"/>
    <property type="molecule type" value="Genomic_DNA"/>
</dbReference>
<comment type="caution">
    <text evidence="3">The sequence shown here is derived from an EMBL/GenBank/DDBJ whole genome shotgun (WGS) entry which is preliminary data.</text>
</comment>
<evidence type="ECO:0000259" key="1">
    <source>
        <dbReference type="Pfam" id="PF12770"/>
    </source>
</evidence>
<gene>
    <name evidence="3" type="ORF">GJJ30_15510</name>
</gene>
<dbReference type="RefSeq" id="WP_154176079.1">
    <property type="nucleotide sequence ID" value="NZ_WJXZ01000009.1"/>
</dbReference>
<dbReference type="Gene3D" id="3.40.50.1460">
    <property type="match status" value="1"/>
</dbReference>
<organism evidence="3 4">
    <name type="scientific">Larkinella terrae</name>
    <dbReference type="NCBI Taxonomy" id="2025311"/>
    <lineage>
        <taxon>Bacteria</taxon>
        <taxon>Pseudomonadati</taxon>
        <taxon>Bacteroidota</taxon>
        <taxon>Cytophagia</taxon>
        <taxon>Cytophagales</taxon>
        <taxon>Spirosomataceae</taxon>
        <taxon>Larkinella</taxon>
    </lineage>
</organism>
<accession>A0A7K0ELK2</accession>
<dbReference type="InterPro" id="IPR045475">
    <property type="entry name" value="iSTAND"/>
</dbReference>
<dbReference type="OrthoDB" id="1164785at2"/>
<dbReference type="Pfam" id="PF12770">
    <property type="entry name" value="CHAT"/>
    <property type="match status" value="1"/>
</dbReference>
<evidence type="ECO:0000313" key="4">
    <source>
        <dbReference type="Proteomes" id="UP000441754"/>
    </source>
</evidence>
<dbReference type="InterPro" id="IPR029030">
    <property type="entry name" value="Caspase-like_dom_sf"/>
</dbReference>